<dbReference type="InterPro" id="IPR033121">
    <property type="entry name" value="PEPTIDASE_A1"/>
</dbReference>
<evidence type="ECO:0000256" key="1">
    <source>
        <dbReference type="ARBA" id="ARBA00007447"/>
    </source>
</evidence>
<dbReference type="GO" id="GO:0006508">
    <property type="term" value="P:proteolysis"/>
    <property type="evidence" value="ECO:0007669"/>
    <property type="project" value="InterPro"/>
</dbReference>
<name>A0A3P7K1M5_STRVU</name>
<proteinExistence type="inferred from homology"/>
<evidence type="ECO:0000313" key="3">
    <source>
        <dbReference type="EMBL" id="VDM82387.1"/>
    </source>
</evidence>
<dbReference type="Proteomes" id="UP000270094">
    <property type="component" value="Unassembled WGS sequence"/>
</dbReference>
<dbReference type="EMBL" id="UYYB01117417">
    <property type="protein sequence ID" value="VDM82387.1"/>
    <property type="molecule type" value="Genomic_DNA"/>
</dbReference>
<dbReference type="InterPro" id="IPR021109">
    <property type="entry name" value="Peptidase_aspartic_dom_sf"/>
</dbReference>
<dbReference type="GO" id="GO:0005764">
    <property type="term" value="C:lysosome"/>
    <property type="evidence" value="ECO:0007669"/>
    <property type="project" value="TreeGrafter"/>
</dbReference>
<dbReference type="SUPFAM" id="SSF50630">
    <property type="entry name" value="Acid proteases"/>
    <property type="match status" value="1"/>
</dbReference>
<dbReference type="InterPro" id="IPR001461">
    <property type="entry name" value="Aspartic_peptidase_A1"/>
</dbReference>
<sequence>MKIGLAYQIADIYANYPIDGVVGLAFSNLSQYDIVSPFELAWNLGLVAPVFTVYMKGGTQEDNVDGGVVTYGGIDQEHCSEEIIYKQLIGTYYWKFEVRYYEDLVSLHSS</sequence>
<dbReference type="AlphaFoldDB" id="A0A3P7K1M5"/>
<dbReference type="PANTHER" id="PTHR47966:SF44">
    <property type="entry name" value="PEPTIDASE A1 DOMAIN-CONTAINING PROTEIN"/>
    <property type="match status" value="1"/>
</dbReference>
<dbReference type="PANTHER" id="PTHR47966">
    <property type="entry name" value="BETA-SITE APP-CLEAVING ENZYME, ISOFORM A-RELATED"/>
    <property type="match status" value="1"/>
</dbReference>
<dbReference type="Pfam" id="PF00026">
    <property type="entry name" value="Asp"/>
    <property type="match status" value="1"/>
</dbReference>
<dbReference type="PROSITE" id="PS51767">
    <property type="entry name" value="PEPTIDASE_A1"/>
    <property type="match status" value="1"/>
</dbReference>
<accession>A0A3P7K1M5</accession>
<evidence type="ECO:0000259" key="2">
    <source>
        <dbReference type="PROSITE" id="PS51767"/>
    </source>
</evidence>
<reference evidence="3 4" key="1">
    <citation type="submission" date="2018-11" db="EMBL/GenBank/DDBJ databases">
        <authorList>
            <consortium name="Pathogen Informatics"/>
        </authorList>
    </citation>
    <scope>NUCLEOTIDE SEQUENCE [LARGE SCALE GENOMIC DNA]</scope>
</reference>
<keyword evidence="4" id="KW-1185">Reference proteome</keyword>
<feature type="domain" description="Peptidase A1" evidence="2">
    <location>
        <begin position="1"/>
        <end position="110"/>
    </location>
</feature>
<dbReference type="Gene3D" id="2.60.40.1960">
    <property type="match status" value="1"/>
</dbReference>
<comment type="similarity">
    <text evidence="1">Belongs to the peptidase A1 family.</text>
</comment>
<organism evidence="3 4">
    <name type="scientific">Strongylus vulgaris</name>
    <name type="common">Blood worm</name>
    <dbReference type="NCBI Taxonomy" id="40348"/>
    <lineage>
        <taxon>Eukaryota</taxon>
        <taxon>Metazoa</taxon>
        <taxon>Ecdysozoa</taxon>
        <taxon>Nematoda</taxon>
        <taxon>Chromadorea</taxon>
        <taxon>Rhabditida</taxon>
        <taxon>Rhabditina</taxon>
        <taxon>Rhabditomorpha</taxon>
        <taxon>Strongyloidea</taxon>
        <taxon>Strongylidae</taxon>
        <taxon>Strongylus</taxon>
    </lineage>
</organism>
<dbReference type="Gene3D" id="2.40.70.10">
    <property type="entry name" value="Acid Proteases"/>
    <property type="match status" value="1"/>
</dbReference>
<dbReference type="GO" id="GO:0004190">
    <property type="term" value="F:aspartic-type endopeptidase activity"/>
    <property type="evidence" value="ECO:0007669"/>
    <property type="project" value="InterPro"/>
</dbReference>
<protein>
    <recommendedName>
        <fullName evidence="2">Peptidase A1 domain-containing protein</fullName>
    </recommendedName>
</protein>
<dbReference type="OrthoDB" id="5790032at2759"/>
<gene>
    <name evidence="3" type="ORF">SVUK_LOCUS17385</name>
</gene>
<evidence type="ECO:0000313" key="4">
    <source>
        <dbReference type="Proteomes" id="UP000270094"/>
    </source>
</evidence>